<gene>
    <name evidence="1" type="ORF">IQ22_00973</name>
</gene>
<evidence type="ECO:0000313" key="2">
    <source>
        <dbReference type="Proteomes" id="UP000316905"/>
    </source>
</evidence>
<sequence>MTKTPHGRRAHGDTQHLSVLGITRLEPVCTTTLCPGADHD</sequence>
<proteinExistence type="predicted"/>
<protein>
    <submittedName>
        <fullName evidence="1">Uncharacterized protein</fullName>
    </submittedName>
</protein>
<dbReference type="Proteomes" id="UP000316905">
    <property type="component" value="Unassembled WGS sequence"/>
</dbReference>
<organism evidence="1 2">
    <name type="scientific">Pseudomonas duriflava</name>
    <dbReference type="NCBI Taxonomy" id="459528"/>
    <lineage>
        <taxon>Bacteria</taxon>
        <taxon>Pseudomonadati</taxon>
        <taxon>Pseudomonadota</taxon>
        <taxon>Gammaproteobacteria</taxon>
        <taxon>Pseudomonadales</taxon>
        <taxon>Pseudomonadaceae</taxon>
        <taxon>Pseudomonas</taxon>
    </lineage>
</organism>
<dbReference type="RefSeq" id="WP_280177083.1">
    <property type="nucleotide sequence ID" value="NZ_VLKY01000003.1"/>
</dbReference>
<name>A0A562QIL9_9PSED</name>
<dbReference type="EMBL" id="VLKY01000003">
    <property type="protein sequence ID" value="TWI56523.1"/>
    <property type="molecule type" value="Genomic_DNA"/>
</dbReference>
<dbReference type="AlphaFoldDB" id="A0A562QIL9"/>
<keyword evidence="2" id="KW-1185">Reference proteome</keyword>
<evidence type="ECO:0000313" key="1">
    <source>
        <dbReference type="EMBL" id="TWI56523.1"/>
    </source>
</evidence>
<accession>A0A562QIL9</accession>
<reference evidence="1 2" key="1">
    <citation type="journal article" date="2015" name="Stand. Genomic Sci.">
        <title>Genomic Encyclopedia of Bacterial and Archaeal Type Strains, Phase III: the genomes of soil and plant-associated and newly described type strains.</title>
        <authorList>
            <person name="Whitman W.B."/>
            <person name="Woyke T."/>
            <person name="Klenk H.P."/>
            <person name="Zhou Y."/>
            <person name="Lilburn T.G."/>
            <person name="Beck B.J."/>
            <person name="De Vos P."/>
            <person name="Vandamme P."/>
            <person name="Eisen J.A."/>
            <person name="Garrity G."/>
            <person name="Hugenholtz P."/>
            <person name="Kyrpides N.C."/>
        </authorList>
    </citation>
    <scope>NUCLEOTIDE SEQUENCE [LARGE SCALE GENOMIC DNA]</scope>
    <source>
        <strain evidence="1 2">CGMCC 1.6858</strain>
    </source>
</reference>
<comment type="caution">
    <text evidence="1">The sequence shown here is derived from an EMBL/GenBank/DDBJ whole genome shotgun (WGS) entry which is preliminary data.</text>
</comment>